<dbReference type="AlphaFoldDB" id="A0A815HHA2"/>
<dbReference type="InterPro" id="IPR036640">
    <property type="entry name" value="ABC1_TM_sf"/>
</dbReference>
<evidence type="ECO:0000256" key="3">
    <source>
        <dbReference type="ARBA" id="ARBA00023136"/>
    </source>
</evidence>
<feature type="transmembrane region" description="Helical" evidence="4">
    <location>
        <begin position="6"/>
        <end position="22"/>
    </location>
</feature>
<accession>A0A815HHA2</accession>
<dbReference type="Proteomes" id="UP000663891">
    <property type="component" value="Unassembled WGS sequence"/>
</dbReference>
<organism evidence="5 6">
    <name type="scientific">Adineta steineri</name>
    <dbReference type="NCBI Taxonomy" id="433720"/>
    <lineage>
        <taxon>Eukaryota</taxon>
        <taxon>Metazoa</taxon>
        <taxon>Spiralia</taxon>
        <taxon>Gnathifera</taxon>
        <taxon>Rotifera</taxon>
        <taxon>Eurotatoria</taxon>
        <taxon>Bdelloidea</taxon>
        <taxon>Adinetida</taxon>
        <taxon>Adinetidae</taxon>
        <taxon>Adineta</taxon>
    </lineage>
</organism>
<evidence type="ECO:0000313" key="6">
    <source>
        <dbReference type="Proteomes" id="UP000663891"/>
    </source>
</evidence>
<gene>
    <name evidence="5" type="ORF">VCS650_LOCUS33842</name>
</gene>
<feature type="transmembrane region" description="Helical" evidence="4">
    <location>
        <begin position="34"/>
        <end position="54"/>
    </location>
</feature>
<protein>
    <submittedName>
        <fullName evidence="5">Uncharacterized protein</fullName>
    </submittedName>
</protein>
<sequence length="84" mass="9365">MNKPEWIFILFGCIGCICNGVIQPTMEIVLSKLTTQLTLLIMAFFPLIIAGGFLQSRLITGFASKDKKALENAGKVYSFYIILF</sequence>
<keyword evidence="1 4" id="KW-0812">Transmembrane</keyword>
<dbReference type="GO" id="GO:0016020">
    <property type="term" value="C:membrane"/>
    <property type="evidence" value="ECO:0007669"/>
    <property type="project" value="InterPro"/>
</dbReference>
<dbReference type="Gene3D" id="1.20.1560.10">
    <property type="entry name" value="ABC transporter type 1, transmembrane domain"/>
    <property type="match status" value="1"/>
</dbReference>
<keyword evidence="2 4" id="KW-1133">Transmembrane helix</keyword>
<keyword evidence="3 4" id="KW-0472">Membrane</keyword>
<dbReference type="EMBL" id="CAJNON010000678">
    <property type="protein sequence ID" value="CAF1352352.1"/>
    <property type="molecule type" value="Genomic_DNA"/>
</dbReference>
<evidence type="ECO:0000256" key="2">
    <source>
        <dbReference type="ARBA" id="ARBA00022989"/>
    </source>
</evidence>
<evidence type="ECO:0000313" key="5">
    <source>
        <dbReference type="EMBL" id="CAF1352352.1"/>
    </source>
</evidence>
<evidence type="ECO:0000256" key="1">
    <source>
        <dbReference type="ARBA" id="ARBA00022692"/>
    </source>
</evidence>
<proteinExistence type="predicted"/>
<reference evidence="5" key="1">
    <citation type="submission" date="2021-02" db="EMBL/GenBank/DDBJ databases">
        <authorList>
            <person name="Nowell W R."/>
        </authorList>
    </citation>
    <scope>NUCLEOTIDE SEQUENCE</scope>
</reference>
<evidence type="ECO:0000256" key="4">
    <source>
        <dbReference type="SAM" id="Phobius"/>
    </source>
</evidence>
<comment type="caution">
    <text evidence="5">The sequence shown here is derived from an EMBL/GenBank/DDBJ whole genome shotgun (WGS) entry which is preliminary data.</text>
</comment>
<dbReference type="GO" id="GO:0005524">
    <property type="term" value="F:ATP binding"/>
    <property type="evidence" value="ECO:0007669"/>
    <property type="project" value="InterPro"/>
</dbReference>
<name>A0A815HHA2_9BILA</name>